<dbReference type="EMBL" id="JAJFAZ020000007">
    <property type="protein sequence ID" value="KAI5318941.1"/>
    <property type="molecule type" value="Genomic_DNA"/>
</dbReference>
<evidence type="ECO:0000313" key="1">
    <source>
        <dbReference type="EMBL" id="KAI5318941.1"/>
    </source>
</evidence>
<comment type="caution">
    <text evidence="1">The sequence shown here is derived from an EMBL/GenBank/DDBJ whole genome shotgun (WGS) entry which is preliminary data.</text>
</comment>
<reference evidence="1 2" key="1">
    <citation type="journal article" date="2022" name="G3 (Bethesda)">
        <title>Whole-genome sequence and methylome profiling of the almond [Prunus dulcis (Mill.) D.A. Webb] cultivar 'Nonpareil'.</title>
        <authorList>
            <person name="D'Amico-Willman K.M."/>
            <person name="Ouma W.Z."/>
            <person name="Meulia T."/>
            <person name="Sideli G.M."/>
            <person name="Gradziel T.M."/>
            <person name="Fresnedo-Ramirez J."/>
        </authorList>
    </citation>
    <scope>NUCLEOTIDE SEQUENCE [LARGE SCALE GENOMIC DNA]</scope>
    <source>
        <strain evidence="1">Clone GOH B32 T37-40</strain>
    </source>
</reference>
<organism evidence="1 2">
    <name type="scientific">Prunus dulcis</name>
    <name type="common">Almond</name>
    <name type="synonym">Amygdalus dulcis</name>
    <dbReference type="NCBI Taxonomy" id="3755"/>
    <lineage>
        <taxon>Eukaryota</taxon>
        <taxon>Viridiplantae</taxon>
        <taxon>Streptophyta</taxon>
        <taxon>Embryophyta</taxon>
        <taxon>Tracheophyta</taxon>
        <taxon>Spermatophyta</taxon>
        <taxon>Magnoliopsida</taxon>
        <taxon>eudicotyledons</taxon>
        <taxon>Gunneridae</taxon>
        <taxon>Pentapetalae</taxon>
        <taxon>rosids</taxon>
        <taxon>fabids</taxon>
        <taxon>Rosales</taxon>
        <taxon>Rosaceae</taxon>
        <taxon>Amygdaloideae</taxon>
        <taxon>Amygdaleae</taxon>
        <taxon>Prunus</taxon>
    </lineage>
</organism>
<name>A0AAD4V6X5_PRUDU</name>
<gene>
    <name evidence="1" type="ORF">L3X38_038649</name>
</gene>
<proteinExistence type="predicted"/>
<sequence length="88" mass="10111">MDLMDTMLNKKLGLVFVFAASVFLVINNNGVEASHNIYSRLQNAAAVEVKQLHRTGYHFQPPKHWINGKYDTNTNSVLHKFYPLTIDY</sequence>
<dbReference type="Proteomes" id="UP001054821">
    <property type="component" value="Chromosome 7"/>
</dbReference>
<protein>
    <submittedName>
        <fullName evidence="1">Uncharacterized protein</fullName>
    </submittedName>
</protein>
<accession>A0AAD4V6X5</accession>
<keyword evidence="2" id="KW-1185">Reference proteome</keyword>
<dbReference type="AlphaFoldDB" id="A0AAD4V6X5"/>
<evidence type="ECO:0000313" key="2">
    <source>
        <dbReference type="Proteomes" id="UP001054821"/>
    </source>
</evidence>